<proteinExistence type="predicted"/>
<accession>A0A9W6YRE1</accession>
<dbReference type="Proteomes" id="UP001165063">
    <property type="component" value="Unassembled WGS sequence"/>
</dbReference>
<sequence length="450" mass="48892">MLMNYKANDEMVNNDGWKPIDIAFNFEIQTKFQAIKSRPHAVSMHPSTSNSTVNSSYSIGRLGQSSLNKVALPPIHSRKFSLSSLSDQFDDDDDQIGFDYDSDLHSLGTSSSSKNTRSSSPLIGSQFAPSLRSASTQNLPISQIDESKRSQRRRPPSVSISIPVSTPQMTASSTVTTPTSTTTPRKPPNVISPNSKRVSMSTRTFRSNSQSSEPSPQKSPNRADANNSIAGPSSSQPSPRKSRSASTLSSQASVNSQTFTSIRKPQLGQPHSHMQQQSQQHQQPHQQQHQQQQYLMSLPKPQHINSVPSNFPQPPTFRSHSRIGSGASIKIKRALSSSSDIDEAASKLNDFKLKNDNRIALGIKLDTLVNRSQDSLILESPVDKPNNILAHSSGMFHTASYSKPNTAAIAAAEAFGLPSPLSATNTQFFGNSTSKVLSIPIASLKSRRAS</sequence>
<protein>
    <submittedName>
        <fullName evidence="2">Unnamed protein product</fullName>
    </submittedName>
</protein>
<feature type="region of interest" description="Disordered" evidence="1">
    <location>
        <begin position="108"/>
        <end position="293"/>
    </location>
</feature>
<feature type="compositionally biased region" description="Low complexity" evidence="1">
    <location>
        <begin position="108"/>
        <end position="120"/>
    </location>
</feature>
<feature type="compositionally biased region" description="Low complexity" evidence="1">
    <location>
        <begin position="156"/>
        <end position="184"/>
    </location>
</feature>
<dbReference type="EMBL" id="BSXU01000145">
    <property type="protein sequence ID" value="GMG19518.1"/>
    <property type="molecule type" value="Genomic_DNA"/>
</dbReference>
<dbReference type="OrthoDB" id="823504at2759"/>
<feature type="compositionally biased region" description="Polar residues" evidence="1">
    <location>
        <begin position="191"/>
        <end position="206"/>
    </location>
</feature>
<feature type="compositionally biased region" description="Low complexity" evidence="1">
    <location>
        <begin position="269"/>
        <end position="293"/>
    </location>
</feature>
<organism evidence="2 3">
    <name type="scientific">Ambrosiozyma monospora</name>
    <name type="common">Yeast</name>
    <name type="synonym">Endomycopsis monosporus</name>
    <dbReference type="NCBI Taxonomy" id="43982"/>
    <lineage>
        <taxon>Eukaryota</taxon>
        <taxon>Fungi</taxon>
        <taxon>Dikarya</taxon>
        <taxon>Ascomycota</taxon>
        <taxon>Saccharomycotina</taxon>
        <taxon>Pichiomycetes</taxon>
        <taxon>Pichiales</taxon>
        <taxon>Pichiaceae</taxon>
        <taxon>Ambrosiozyma</taxon>
    </lineage>
</organism>
<evidence type="ECO:0000256" key="1">
    <source>
        <dbReference type="SAM" id="MobiDB-lite"/>
    </source>
</evidence>
<keyword evidence="3" id="KW-1185">Reference proteome</keyword>
<dbReference type="AlphaFoldDB" id="A0A9W6YRE1"/>
<feature type="compositionally biased region" description="Low complexity" evidence="1">
    <location>
        <begin position="207"/>
        <end position="220"/>
    </location>
</feature>
<feature type="compositionally biased region" description="Polar residues" evidence="1">
    <location>
        <begin position="132"/>
        <end position="141"/>
    </location>
</feature>
<gene>
    <name evidence="2" type="ORF">Amon01_000052900</name>
</gene>
<evidence type="ECO:0000313" key="3">
    <source>
        <dbReference type="Proteomes" id="UP001165063"/>
    </source>
</evidence>
<comment type="caution">
    <text evidence="2">The sequence shown here is derived from an EMBL/GenBank/DDBJ whole genome shotgun (WGS) entry which is preliminary data.</text>
</comment>
<feature type="compositionally biased region" description="Low complexity" evidence="1">
    <location>
        <begin position="232"/>
        <end position="256"/>
    </location>
</feature>
<evidence type="ECO:0000313" key="2">
    <source>
        <dbReference type="EMBL" id="GMG19518.1"/>
    </source>
</evidence>
<reference evidence="2" key="1">
    <citation type="submission" date="2023-04" db="EMBL/GenBank/DDBJ databases">
        <title>Ambrosiozyma monospora NBRC 1965.</title>
        <authorList>
            <person name="Ichikawa N."/>
            <person name="Sato H."/>
            <person name="Tonouchi N."/>
        </authorList>
    </citation>
    <scope>NUCLEOTIDE SEQUENCE</scope>
    <source>
        <strain evidence="2">NBRC 1965</strain>
    </source>
</reference>
<name>A0A9W6YRE1_AMBMO</name>